<protein>
    <submittedName>
        <fullName evidence="1">Uncharacterized protein</fullName>
    </submittedName>
</protein>
<dbReference type="RefSeq" id="WP_153524722.1">
    <property type="nucleotide sequence ID" value="NZ_JBEPDZ010000017.1"/>
</dbReference>
<dbReference type="AlphaFoldDB" id="A0A646KMJ2"/>
<keyword evidence="2" id="KW-1185">Reference proteome</keyword>
<evidence type="ECO:0000313" key="1">
    <source>
        <dbReference type="EMBL" id="MQT03161.1"/>
    </source>
</evidence>
<reference evidence="1 2" key="1">
    <citation type="submission" date="2019-05" db="EMBL/GenBank/DDBJ databases">
        <title>Comparative genomics and metabolomics analyses of clavulanic acid producing Streptomyces species provides insight into specialized metabolism and evolution of beta-lactam biosynthetic gene clusters.</title>
        <authorList>
            <person name="Moore M.A."/>
            <person name="Cruz-Morales P."/>
            <person name="Barona Gomez F."/>
            <person name="Kapil T."/>
        </authorList>
    </citation>
    <scope>NUCLEOTIDE SEQUENCE [LARGE SCALE GENOMIC DNA]</scope>
    <source>
        <strain evidence="1 2">NRRL 5741</strain>
    </source>
</reference>
<comment type="caution">
    <text evidence="1">The sequence shown here is derived from an EMBL/GenBank/DDBJ whole genome shotgun (WGS) entry which is preliminary data.</text>
</comment>
<sequence>MTAPEPLVVDIYAAALATGIRPGTIRLRLHRHRITHHGYDAHGRALVDLAELQTSPPLEREDHERPDDHAVFGGPVVEVGLQRRRAA</sequence>
<accession>A0A646KMJ2</accession>
<organism evidence="1 2">
    <name type="scientific">Streptomyces jumonjinensis</name>
    <dbReference type="NCBI Taxonomy" id="1945"/>
    <lineage>
        <taxon>Bacteria</taxon>
        <taxon>Bacillati</taxon>
        <taxon>Actinomycetota</taxon>
        <taxon>Actinomycetes</taxon>
        <taxon>Kitasatosporales</taxon>
        <taxon>Streptomycetaceae</taxon>
        <taxon>Streptomyces</taxon>
    </lineage>
</organism>
<name>A0A646KMJ2_STRJU</name>
<dbReference type="EMBL" id="VCLA01000164">
    <property type="protein sequence ID" value="MQT03161.1"/>
    <property type="molecule type" value="Genomic_DNA"/>
</dbReference>
<proteinExistence type="predicted"/>
<evidence type="ECO:0000313" key="2">
    <source>
        <dbReference type="Proteomes" id="UP000419138"/>
    </source>
</evidence>
<dbReference type="Proteomes" id="UP000419138">
    <property type="component" value="Unassembled WGS sequence"/>
</dbReference>
<dbReference type="OrthoDB" id="4318404at2"/>
<gene>
    <name evidence="1" type="ORF">FF041_24115</name>
</gene>